<dbReference type="AlphaFoldDB" id="A0A7R9PND2"/>
<accession>A0A7R9PND2</accession>
<organism evidence="1">
    <name type="scientific">Timema genevievae</name>
    <name type="common">Walking stick</name>
    <dbReference type="NCBI Taxonomy" id="629358"/>
    <lineage>
        <taxon>Eukaryota</taxon>
        <taxon>Metazoa</taxon>
        <taxon>Ecdysozoa</taxon>
        <taxon>Arthropoda</taxon>
        <taxon>Hexapoda</taxon>
        <taxon>Insecta</taxon>
        <taxon>Pterygota</taxon>
        <taxon>Neoptera</taxon>
        <taxon>Polyneoptera</taxon>
        <taxon>Phasmatodea</taxon>
        <taxon>Timematodea</taxon>
        <taxon>Timematoidea</taxon>
        <taxon>Timematidae</taxon>
        <taxon>Timema</taxon>
    </lineage>
</organism>
<reference evidence="1" key="1">
    <citation type="submission" date="2020-11" db="EMBL/GenBank/DDBJ databases">
        <authorList>
            <person name="Tran Van P."/>
        </authorList>
    </citation>
    <scope>NUCLEOTIDE SEQUENCE</scope>
</reference>
<sequence length="198" mass="22303">MKYKFPDASPSTLSELEVTILRVPESRFTDVLDHAMPIFLRDEPLSCCLQPCTTGRRERAFRKYSQSLLSHGLSLMAAESTQQDGRIVRVSPNTSFTKNDTNYSEQVDTETGLDTQNIAILQMLTQVYKQFDIFYLLKVDSFFEIGAVSVDPSHISKGLATQLVPSSLKLGVTLGGILSRMCFQAWQHDWSQVALSWE</sequence>
<gene>
    <name evidence="1" type="ORF">TGEB3V08_LOCUS7392</name>
</gene>
<dbReference type="Gene3D" id="3.40.630.30">
    <property type="match status" value="1"/>
</dbReference>
<evidence type="ECO:0000313" key="1">
    <source>
        <dbReference type="EMBL" id="CAD7599648.1"/>
    </source>
</evidence>
<dbReference type="EMBL" id="OE842338">
    <property type="protein sequence ID" value="CAD7599648.1"/>
    <property type="molecule type" value="Genomic_DNA"/>
</dbReference>
<name>A0A7R9PND2_TIMGE</name>
<evidence type="ECO:0008006" key="2">
    <source>
        <dbReference type="Google" id="ProtNLM"/>
    </source>
</evidence>
<proteinExistence type="predicted"/>
<protein>
    <recommendedName>
        <fullName evidence="2">N-acetyltransferase domain-containing protein</fullName>
    </recommendedName>
</protein>